<dbReference type="FunCoup" id="B3WFY9">
    <property type="interactions" value="173"/>
</dbReference>
<evidence type="ECO:0000313" key="1">
    <source>
        <dbReference type="EMBL" id="CAQ76473.1"/>
    </source>
</evidence>
<evidence type="ECO:0000313" key="3">
    <source>
        <dbReference type="WormBase" id="F33E2.10"/>
    </source>
</evidence>
<dbReference type="GeneID" id="7040178"/>
<dbReference type="OrthoDB" id="5848536at2759"/>
<proteinExistence type="predicted"/>
<sequence length="335" mass="38248">MFANIFCLNALRNRSSTTDALPYEPPVELSNKASQTQIIMINAEKPHEEHPVLGYPRFWPILKTATRWMAHEIVGFNCTENPMAPVPAEDYKLGHELIHFVLKDDSLRGYVIPMNAITVSVAAENFLAGGDSFNFEPIDQEAKGFLTYHLISDRVQATYFNYNGLTYLAGICYLMRSITDEIICDINRPRSFNHIEICRKAFELTWLERRRFPCDDVTHTQESYGVDCHRLRRRVLVGFDETHQKIVHLNFNNRTGEVWKEFCSKCNKMESTTSIFFALKLRLPLVLPPQIPDEILDEANEIVPRIAMADSFSDLESIADSAVAESARAPGELVE</sequence>
<dbReference type="AlphaFoldDB" id="B3WFY9"/>
<dbReference type="Proteomes" id="UP000001940">
    <property type="component" value="Chromosome I"/>
</dbReference>
<dbReference type="KEGG" id="cel:CELE_F33E2.10"/>
<protein>
    <submittedName>
        <fullName evidence="1">DUF4817 domain-containing protein</fullName>
    </submittedName>
</protein>
<dbReference type="eggNOG" id="KOG4297">
    <property type="taxonomic scope" value="Eukaryota"/>
</dbReference>
<dbReference type="EMBL" id="BX284601">
    <property type="protein sequence ID" value="CAQ76473.1"/>
    <property type="molecule type" value="Genomic_DNA"/>
</dbReference>
<dbReference type="HOGENOM" id="CLU_829574_0_0_1"/>
<dbReference type="RefSeq" id="NP_001129768.1">
    <property type="nucleotide sequence ID" value="NM_001136296.1"/>
</dbReference>
<reference evidence="1 2" key="1">
    <citation type="journal article" date="1998" name="Science">
        <title>Genome sequence of the nematode C. elegans: a platform for investigating biology.</title>
        <authorList>
            <consortium name="The C. elegans sequencing consortium"/>
            <person name="Sulson J.E."/>
            <person name="Waterston R."/>
        </authorList>
    </citation>
    <scope>NUCLEOTIDE SEQUENCE [LARGE SCALE GENOMIC DNA]</scope>
    <source>
        <strain evidence="1 2">Bristol N2</strain>
    </source>
</reference>
<dbReference type="Bgee" id="WBGene00077769">
    <property type="expression patterns" value="Expressed in pharyngeal muscle cell (C elegans) and 3 other cell types or tissues"/>
</dbReference>
<keyword evidence="2" id="KW-1185">Reference proteome</keyword>
<dbReference type="WormBase" id="F33E2.10">
    <property type="protein sequence ID" value="CE42714"/>
    <property type="gene ID" value="WBGene00077769"/>
</dbReference>
<dbReference type="AGR" id="WB:WBGene00077769"/>
<name>B3WFY9_CAEEL</name>
<gene>
    <name evidence="1" type="ORF">CELE_F33E2.10</name>
    <name evidence="1 3" type="ORF">F33E2.10</name>
</gene>
<dbReference type="PaxDb" id="6239-F33E2.10"/>
<dbReference type="InParanoid" id="B3WFY9"/>
<dbReference type="PANTHER" id="PTHR34005:SF2">
    <property type="entry name" value="DUF4817 DOMAIN-CONTAINING PROTEIN-RELATED"/>
    <property type="match status" value="1"/>
</dbReference>
<evidence type="ECO:0000313" key="2">
    <source>
        <dbReference type="Proteomes" id="UP000001940"/>
    </source>
</evidence>
<accession>B3WFY9</accession>
<dbReference type="CTD" id="7040178"/>
<dbReference type="PANTHER" id="PTHR34005">
    <property type="entry name" value="PROTEIN CBG15054-RELATED"/>
    <property type="match status" value="1"/>
</dbReference>
<organism evidence="1 2">
    <name type="scientific">Caenorhabditis elegans</name>
    <dbReference type="NCBI Taxonomy" id="6239"/>
    <lineage>
        <taxon>Eukaryota</taxon>
        <taxon>Metazoa</taxon>
        <taxon>Ecdysozoa</taxon>
        <taxon>Nematoda</taxon>
        <taxon>Chromadorea</taxon>
        <taxon>Rhabditida</taxon>
        <taxon>Rhabditina</taxon>
        <taxon>Rhabditomorpha</taxon>
        <taxon>Rhabditoidea</taxon>
        <taxon>Rhabditidae</taxon>
        <taxon>Peloderinae</taxon>
        <taxon>Caenorhabditis</taxon>
    </lineage>
</organism>